<reference evidence="2" key="1">
    <citation type="journal article" date="2017" name="Nat. Genet.">
        <title>Contrasting evolutionary genome dynamics between domesticated and wild yeasts.</title>
        <authorList>
            <person name="Yue J.X."/>
            <person name="Li J."/>
            <person name="Aigrain L."/>
            <person name="Hallin J."/>
            <person name="Persson K."/>
            <person name="Oliver K."/>
            <person name="Bergstrom A."/>
            <person name="Coupland P."/>
            <person name="Warringer J."/>
            <person name="Lagomarsino M.C."/>
            <person name="Fischer G."/>
            <person name="Durbin R."/>
            <person name="Liti G."/>
        </authorList>
    </citation>
    <scope>NUCLEOTIDE SEQUENCE</scope>
    <source>
        <strain evidence="2">CBS432</strain>
    </source>
</reference>
<reference evidence="2" key="3">
    <citation type="submission" date="2025-07" db="EMBL/GenBank/DDBJ databases">
        <authorList>
            <consortium name="NCBI Genome Project"/>
        </authorList>
    </citation>
    <scope>NUCLEOTIDE SEQUENCE</scope>
    <source>
        <strain evidence="2">CBS432</strain>
    </source>
</reference>
<protein>
    <submittedName>
        <fullName evidence="2">Uncharacterized protein</fullName>
    </submittedName>
</protein>
<dbReference type="VEuPathDB" id="FungiDB:SPAR_M04200"/>
<evidence type="ECO:0000313" key="2">
    <source>
        <dbReference type="RefSeq" id="XP_033768607.1"/>
    </source>
</evidence>
<keyword evidence="1" id="KW-0812">Transmembrane</keyword>
<gene>
    <name evidence="2" type="ORF">SPAR_M04200</name>
</gene>
<dbReference type="KEGG" id="spao:SPAR_M04200"/>
<accession>A0A8B8UXW9</accession>
<dbReference type="AlphaFoldDB" id="A0A8B8UXW9"/>
<keyword evidence="1" id="KW-0472">Membrane</keyword>
<dbReference type="GeneID" id="54632997"/>
<organism evidence="2">
    <name type="scientific">Saccharomyces paradoxus</name>
    <name type="common">Yeast</name>
    <name type="synonym">Saccharomyces douglasii</name>
    <dbReference type="NCBI Taxonomy" id="27291"/>
    <lineage>
        <taxon>Eukaryota</taxon>
        <taxon>Fungi</taxon>
        <taxon>Dikarya</taxon>
        <taxon>Ascomycota</taxon>
        <taxon>Saccharomycotina</taxon>
        <taxon>Saccharomycetes</taxon>
        <taxon>Saccharomycetales</taxon>
        <taxon>Saccharomycetaceae</taxon>
        <taxon>Saccharomyces</taxon>
    </lineage>
</organism>
<reference evidence="2" key="2">
    <citation type="submission" date="2020-01" db="EMBL/GenBank/DDBJ databases">
        <title>Population-level Yeast Reference Genomes.</title>
        <authorList>
            <person name="Yue J.-X."/>
        </authorList>
    </citation>
    <scope>NUCLEOTIDE SEQUENCE</scope>
    <source>
        <strain evidence="2">CBS432</strain>
    </source>
</reference>
<feature type="transmembrane region" description="Helical" evidence="1">
    <location>
        <begin position="20"/>
        <end position="42"/>
    </location>
</feature>
<keyword evidence="1" id="KW-1133">Transmembrane helix</keyword>
<reference evidence="2" key="4">
    <citation type="submission" date="2025-08" db="UniProtKB">
        <authorList>
            <consortium name="RefSeq"/>
        </authorList>
    </citation>
    <scope>IDENTIFICATION</scope>
    <source>
        <strain evidence="2">CBS432</strain>
    </source>
</reference>
<proteinExistence type="predicted"/>
<name>A0A8B8UXW9_SACPA</name>
<evidence type="ECO:0000256" key="1">
    <source>
        <dbReference type="SAM" id="Phobius"/>
    </source>
</evidence>
<dbReference type="RefSeq" id="XP_033768607.1">
    <property type="nucleotide sequence ID" value="XM_033912716.1"/>
</dbReference>
<sequence length="60" mass="6822">MVLLYLFFFLKPTKYGSNKLSHIYSPILITLLFIYVFSVKLFNLSPPFSLLAAGPCCSIM</sequence>